<dbReference type="EMBL" id="CP009933">
    <property type="protein sequence ID" value="AKA68523.1"/>
    <property type="molecule type" value="Genomic_DNA"/>
</dbReference>
<dbReference type="AlphaFoldDB" id="A0A0E3JMU6"/>
<dbReference type="Proteomes" id="UP000033115">
    <property type="component" value="Chromosome"/>
</dbReference>
<keyword evidence="2" id="KW-1185">Reference proteome</keyword>
<reference evidence="1 2" key="1">
    <citation type="journal article" date="2015" name="J. Biotechnol.">
        <title>Complete genome sequence of a malodorant-producing acetogen, Clostridium scatologenes ATCC 25775(T).</title>
        <authorList>
            <person name="Zhu Z."/>
            <person name="Guo T."/>
            <person name="Zheng H."/>
            <person name="Song T."/>
            <person name="Ouyang P."/>
            <person name="Xie J."/>
        </authorList>
    </citation>
    <scope>NUCLEOTIDE SEQUENCE [LARGE SCALE GENOMIC DNA]</scope>
    <source>
        <strain evidence="1 2">ATCC 25775</strain>
    </source>
</reference>
<evidence type="ECO:0000313" key="1">
    <source>
        <dbReference type="EMBL" id="AKA68523.1"/>
    </source>
</evidence>
<organism evidence="1 2">
    <name type="scientific">Clostridium scatologenes</name>
    <dbReference type="NCBI Taxonomy" id="1548"/>
    <lineage>
        <taxon>Bacteria</taxon>
        <taxon>Bacillati</taxon>
        <taxon>Bacillota</taxon>
        <taxon>Clostridia</taxon>
        <taxon>Eubacteriales</taxon>
        <taxon>Clostridiaceae</taxon>
        <taxon>Clostridium</taxon>
    </lineage>
</organism>
<evidence type="ECO:0000313" key="2">
    <source>
        <dbReference type="Proteomes" id="UP000033115"/>
    </source>
</evidence>
<protein>
    <submittedName>
        <fullName evidence="1">Uncharacterized protein</fullName>
    </submittedName>
</protein>
<dbReference type="KEGG" id="csq:CSCA_1398"/>
<proteinExistence type="predicted"/>
<dbReference type="STRING" id="1548.CSCA_1398"/>
<dbReference type="HOGENOM" id="CLU_3060272_0_0_9"/>
<dbReference type="RefSeq" id="WP_158407966.1">
    <property type="nucleotide sequence ID" value="NZ_CP009933.1"/>
</dbReference>
<accession>A0A0E3JMU6</accession>
<sequence>MKYSCYGCKHAPYKREYPCTTCGKYVLAKDGEGTVYVCNNWTPKESNVDRIGN</sequence>
<gene>
    <name evidence="1" type="ORF">CSCA_1398</name>
</gene>
<name>A0A0E3JMU6_CLOSL</name>